<keyword evidence="13 14" id="KW-0464">Manganese</keyword>
<evidence type="ECO:0000259" key="17">
    <source>
        <dbReference type="PROSITE" id="PS51975"/>
    </source>
</evidence>
<dbReference type="EMBL" id="WIND01000009">
    <property type="protein sequence ID" value="MSU90470.1"/>
    <property type="molecule type" value="Genomic_DNA"/>
</dbReference>
<evidence type="ECO:0000256" key="9">
    <source>
        <dbReference type="ARBA" id="ARBA00022722"/>
    </source>
</evidence>
<keyword evidence="10 14" id="KW-0479">Metal-binding</keyword>
<accession>A0A6L5Z321</accession>
<evidence type="ECO:0000256" key="2">
    <source>
        <dbReference type="ARBA" id="ARBA00001946"/>
    </source>
</evidence>
<comment type="similarity">
    <text evidence="5 14 16">Belongs to the RNase HII family.</text>
</comment>
<comment type="cofactor">
    <cofactor evidence="2">
        <name>Mg(2+)</name>
        <dbReference type="ChEBI" id="CHEBI:18420"/>
    </cofactor>
</comment>
<evidence type="ECO:0000313" key="18">
    <source>
        <dbReference type="EMBL" id="MSU90470.1"/>
    </source>
</evidence>
<evidence type="ECO:0000256" key="16">
    <source>
        <dbReference type="RuleBase" id="RU003515"/>
    </source>
</evidence>
<comment type="subcellular location">
    <subcellularLocation>
        <location evidence="4 14">Cytoplasm</location>
    </subcellularLocation>
</comment>
<evidence type="ECO:0000256" key="11">
    <source>
        <dbReference type="ARBA" id="ARBA00022759"/>
    </source>
</evidence>
<dbReference type="InterPro" id="IPR036397">
    <property type="entry name" value="RNaseH_sf"/>
</dbReference>
<gene>
    <name evidence="14" type="primary">rnhB</name>
    <name evidence="18" type="ORF">GE300_12715</name>
</gene>
<evidence type="ECO:0000256" key="8">
    <source>
        <dbReference type="ARBA" id="ARBA00022490"/>
    </source>
</evidence>
<name>A0A6L5Z321_9RHOB</name>
<evidence type="ECO:0000256" key="5">
    <source>
        <dbReference type="ARBA" id="ARBA00007383"/>
    </source>
</evidence>
<evidence type="ECO:0000256" key="15">
    <source>
        <dbReference type="PROSITE-ProRule" id="PRU01319"/>
    </source>
</evidence>
<dbReference type="InterPro" id="IPR012337">
    <property type="entry name" value="RNaseH-like_sf"/>
</dbReference>
<evidence type="ECO:0000313" key="19">
    <source>
        <dbReference type="Proteomes" id="UP000474957"/>
    </source>
</evidence>
<evidence type="ECO:0000256" key="6">
    <source>
        <dbReference type="ARBA" id="ARBA00012180"/>
    </source>
</evidence>
<dbReference type="AlphaFoldDB" id="A0A6L5Z321"/>
<evidence type="ECO:0000256" key="4">
    <source>
        <dbReference type="ARBA" id="ARBA00004496"/>
    </source>
</evidence>
<dbReference type="HAMAP" id="MF_00052_B">
    <property type="entry name" value="RNase_HII_B"/>
    <property type="match status" value="1"/>
</dbReference>
<keyword evidence="12 14" id="KW-0378">Hydrolase</keyword>
<dbReference type="GO" id="GO:0003723">
    <property type="term" value="F:RNA binding"/>
    <property type="evidence" value="ECO:0007669"/>
    <property type="project" value="UniProtKB-UniRule"/>
</dbReference>
<dbReference type="GO" id="GO:0030145">
    <property type="term" value="F:manganese ion binding"/>
    <property type="evidence" value="ECO:0007669"/>
    <property type="project" value="UniProtKB-UniRule"/>
</dbReference>
<dbReference type="Pfam" id="PF01351">
    <property type="entry name" value="RNase_HII"/>
    <property type="match status" value="1"/>
</dbReference>
<dbReference type="InterPro" id="IPR001352">
    <property type="entry name" value="RNase_HII/HIII"/>
</dbReference>
<evidence type="ECO:0000256" key="3">
    <source>
        <dbReference type="ARBA" id="ARBA00004065"/>
    </source>
</evidence>
<dbReference type="RefSeq" id="WP_154446957.1">
    <property type="nucleotide sequence ID" value="NZ_WIND01000009.1"/>
</dbReference>
<dbReference type="NCBIfam" id="NF000595">
    <property type="entry name" value="PRK00015.1-3"/>
    <property type="match status" value="1"/>
</dbReference>
<keyword evidence="9 14" id="KW-0540">Nuclease</keyword>
<evidence type="ECO:0000256" key="10">
    <source>
        <dbReference type="ARBA" id="ARBA00022723"/>
    </source>
</evidence>
<comment type="catalytic activity">
    <reaction evidence="1 14 15 16">
        <text>Endonucleolytic cleavage to 5'-phosphomonoester.</text>
        <dbReference type="EC" id="3.1.26.4"/>
    </reaction>
</comment>
<keyword evidence="11 14" id="KW-0255">Endonuclease</keyword>
<feature type="binding site" evidence="14 15">
    <location>
        <position position="14"/>
    </location>
    <ligand>
        <name>a divalent metal cation</name>
        <dbReference type="ChEBI" id="CHEBI:60240"/>
    </ligand>
</feature>
<keyword evidence="19" id="KW-1185">Reference proteome</keyword>
<reference evidence="18 19" key="1">
    <citation type="submission" date="2019-10" db="EMBL/GenBank/DDBJ databases">
        <title>Cognatihalovulum marinum gen. nov. sp. nov., a new member of the family Rhodobacteraceae isolated from deep seawater of the Northwest Indian Ocean.</title>
        <authorList>
            <person name="Ruan C."/>
            <person name="Wang J."/>
            <person name="Zheng X."/>
            <person name="Song L."/>
            <person name="Zhu Y."/>
            <person name="Huang Y."/>
            <person name="Lu Z."/>
            <person name="Du W."/>
            <person name="Huang L."/>
            <person name="Dai X."/>
        </authorList>
    </citation>
    <scope>NUCLEOTIDE SEQUENCE [LARGE SCALE GENOMIC DNA]</scope>
    <source>
        <strain evidence="18 19">2CG4</strain>
    </source>
</reference>
<dbReference type="GO" id="GO:0032299">
    <property type="term" value="C:ribonuclease H2 complex"/>
    <property type="evidence" value="ECO:0007669"/>
    <property type="project" value="TreeGrafter"/>
</dbReference>
<evidence type="ECO:0000256" key="12">
    <source>
        <dbReference type="ARBA" id="ARBA00022801"/>
    </source>
</evidence>
<dbReference type="InterPro" id="IPR022898">
    <property type="entry name" value="RNase_HII"/>
</dbReference>
<feature type="binding site" evidence="14 15">
    <location>
        <position position="13"/>
    </location>
    <ligand>
        <name>a divalent metal cation</name>
        <dbReference type="ChEBI" id="CHEBI:60240"/>
    </ligand>
</feature>
<protein>
    <recommendedName>
        <fullName evidence="7 14">Ribonuclease HII</fullName>
        <shortName evidence="14">RNase HII</shortName>
        <ecNumber evidence="6 14">3.1.26.4</ecNumber>
    </recommendedName>
</protein>
<keyword evidence="8 14" id="KW-0963">Cytoplasm</keyword>
<dbReference type="GO" id="GO:0006298">
    <property type="term" value="P:mismatch repair"/>
    <property type="evidence" value="ECO:0007669"/>
    <property type="project" value="TreeGrafter"/>
</dbReference>
<dbReference type="Proteomes" id="UP000474957">
    <property type="component" value="Unassembled WGS sequence"/>
</dbReference>
<dbReference type="EC" id="3.1.26.4" evidence="6 14"/>
<dbReference type="GO" id="GO:0004523">
    <property type="term" value="F:RNA-DNA hybrid ribonuclease activity"/>
    <property type="evidence" value="ECO:0007669"/>
    <property type="project" value="UniProtKB-UniRule"/>
</dbReference>
<dbReference type="CDD" id="cd07182">
    <property type="entry name" value="RNase_HII_bacteria_HII_like"/>
    <property type="match status" value="1"/>
</dbReference>
<evidence type="ECO:0000256" key="7">
    <source>
        <dbReference type="ARBA" id="ARBA00019179"/>
    </source>
</evidence>
<proteinExistence type="inferred from homology"/>
<dbReference type="PANTHER" id="PTHR10954">
    <property type="entry name" value="RIBONUCLEASE H2 SUBUNIT A"/>
    <property type="match status" value="1"/>
</dbReference>
<evidence type="ECO:0000256" key="13">
    <source>
        <dbReference type="ARBA" id="ARBA00023211"/>
    </source>
</evidence>
<comment type="function">
    <text evidence="3 14 16">Endonuclease that specifically degrades the RNA of RNA-DNA hybrids.</text>
</comment>
<comment type="cofactor">
    <cofactor evidence="14 15">
        <name>Mn(2+)</name>
        <dbReference type="ChEBI" id="CHEBI:29035"/>
    </cofactor>
    <cofactor evidence="14 15">
        <name>Mg(2+)</name>
        <dbReference type="ChEBI" id="CHEBI:18420"/>
    </cofactor>
    <text evidence="14 15">Manganese or magnesium. Binds 1 divalent metal ion per monomer in the absence of substrate. May bind a second metal ion after substrate binding.</text>
</comment>
<feature type="binding site" evidence="14 15">
    <location>
        <position position="104"/>
    </location>
    <ligand>
        <name>a divalent metal cation</name>
        <dbReference type="ChEBI" id="CHEBI:60240"/>
    </ligand>
</feature>
<dbReference type="Gene3D" id="3.30.420.10">
    <property type="entry name" value="Ribonuclease H-like superfamily/Ribonuclease H"/>
    <property type="match status" value="1"/>
</dbReference>
<dbReference type="GO" id="GO:0005737">
    <property type="term" value="C:cytoplasm"/>
    <property type="evidence" value="ECO:0007669"/>
    <property type="project" value="UniProtKB-SubCell"/>
</dbReference>
<dbReference type="PANTHER" id="PTHR10954:SF18">
    <property type="entry name" value="RIBONUCLEASE HII"/>
    <property type="match status" value="1"/>
</dbReference>
<evidence type="ECO:0000256" key="1">
    <source>
        <dbReference type="ARBA" id="ARBA00000077"/>
    </source>
</evidence>
<organism evidence="18 19">
    <name type="scientific">Halovulum marinum</name>
    <dbReference type="NCBI Taxonomy" id="2662447"/>
    <lineage>
        <taxon>Bacteria</taxon>
        <taxon>Pseudomonadati</taxon>
        <taxon>Pseudomonadota</taxon>
        <taxon>Alphaproteobacteria</taxon>
        <taxon>Rhodobacterales</taxon>
        <taxon>Paracoccaceae</taxon>
        <taxon>Halovulum</taxon>
    </lineage>
</organism>
<dbReference type="PROSITE" id="PS51975">
    <property type="entry name" value="RNASE_H_2"/>
    <property type="match status" value="1"/>
</dbReference>
<comment type="caution">
    <text evidence="18">The sequence shown here is derived from an EMBL/GenBank/DDBJ whole genome shotgun (WGS) entry which is preliminary data.</text>
</comment>
<dbReference type="GO" id="GO:0043137">
    <property type="term" value="P:DNA replication, removal of RNA primer"/>
    <property type="evidence" value="ECO:0007669"/>
    <property type="project" value="TreeGrafter"/>
</dbReference>
<sequence>MTARGMHPVCGIDEAGRGPWAGPVVAAAVILDPAAVPEGIDDSKKLTARRREALFLALRGCAQIGIGAASVREIDRINILQASYLAMRRAVAALPVPPRRALIDGNGVPGGLPCPGQAIVGGDGTEPAIAAASIVAKVTRDRIMVALAQQYPGYGWDTNVGYGVKAHFEALQSLGVTPHHRRSFKPVHKILCQEDFVTL</sequence>
<dbReference type="SUPFAM" id="SSF53098">
    <property type="entry name" value="Ribonuclease H-like"/>
    <property type="match status" value="1"/>
</dbReference>
<evidence type="ECO:0000256" key="14">
    <source>
        <dbReference type="HAMAP-Rule" id="MF_00052"/>
    </source>
</evidence>
<feature type="domain" description="RNase H type-2" evidence="17">
    <location>
        <begin position="7"/>
        <end position="196"/>
    </location>
</feature>
<dbReference type="InterPro" id="IPR024567">
    <property type="entry name" value="RNase_HII/HIII_dom"/>
</dbReference>